<comment type="similarity">
    <text evidence="1">Belongs to the UPF0339 family. Duplicated subfamily.</text>
</comment>
<dbReference type="PANTHER" id="PTHR40606:SF1">
    <property type="entry name" value="UPF0339 PROTEIN YEGP"/>
    <property type="match status" value="1"/>
</dbReference>
<keyword evidence="4" id="KW-1185">Reference proteome</keyword>
<dbReference type="Gene3D" id="2.30.29.80">
    <property type="match status" value="1"/>
</dbReference>
<sequence length="112" mass="12014">MTTWFELSKSSDGQFHFSLKSDTGTLLKSEAYAAKASALNGIESVKKNSTEDGRYERKEAKNGKPMFNLKASNGQVIGTSPMFADTTASEAAIELVKQTAGAAETREITSEA</sequence>
<evidence type="ECO:0000259" key="2">
    <source>
        <dbReference type="Pfam" id="PF07411"/>
    </source>
</evidence>
<dbReference type="InterPro" id="IPR051141">
    <property type="entry name" value="UPF0339_domain"/>
</dbReference>
<dbReference type="Proteomes" id="UP000189800">
    <property type="component" value="Unassembled WGS sequence"/>
</dbReference>
<evidence type="ECO:0000313" key="4">
    <source>
        <dbReference type="Proteomes" id="UP000189800"/>
    </source>
</evidence>
<evidence type="ECO:0000313" key="3">
    <source>
        <dbReference type="EMBL" id="OOS24150.1"/>
    </source>
</evidence>
<dbReference type="OrthoDB" id="9802792at2"/>
<feature type="domain" description="DUF1508" evidence="2">
    <location>
        <begin position="60"/>
        <end position="107"/>
    </location>
</feature>
<protein>
    <recommendedName>
        <fullName evidence="2">DUF1508 domain-containing protein</fullName>
    </recommendedName>
</protein>
<gene>
    <name evidence="3" type="ORF">B0680_05025</name>
</gene>
<dbReference type="PANTHER" id="PTHR40606">
    <property type="match status" value="1"/>
</dbReference>
<comment type="caution">
    <text evidence="3">The sequence shown here is derived from an EMBL/GenBank/DDBJ whole genome shotgun (WGS) entry which is preliminary data.</text>
</comment>
<dbReference type="InterPro" id="IPR010879">
    <property type="entry name" value="DUF1508"/>
</dbReference>
<evidence type="ECO:0000256" key="1">
    <source>
        <dbReference type="ARBA" id="ARBA00007576"/>
    </source>
</evidence>
<feature type="domain" description="DUF1508" evidence="2">
    <location>
        <begin position="11"/>
        <end position="56"/>
    </location>
</feature>
<dbReference type="Pfam" id="PF07411">
    <property type="entry name" value="DUF1508"/>
    <property type="match status" value="2"/>
</dbReference>
<dbReference type="SUPFAM" id="SSF160113">
    <property type="entry name" value="YegP-like"/>
    <property type="match status" value="2"/>
</dbReference>
<dbReference type="AlphaFoldDB" id="A0A1T0CP81"/>
<reference evidence="3 4" key="1">
    <citation type="submission" date="2017-02" db="EMBL/GenBank/DDBJ databases">
        <title>Draft genome sequence of Moraxella pluranimalium CCUG 54913T type strain.</title>
        <authorList>
            <person name="Salva-Serra F."/>
            <person name="Engstrom-Jakobsson H."/>
            <person name="Thorell K."/>
            <person name="Jaen-Luchoro D."/>
            <person name="Gonzales-Siles L."/>
            <person name="Karlsson R."/>
            <person name="Yazdan S."/>
            <person name="Boulund F."/>
            <person name="Johnning A."/>
            <person name="Engstrand L."/>
            <person name="Kristiansson E."/>
            <person name="Moore E."/>
        </authorList>
    </citation>
    <scope>NUCLEOTIDE SEQUENCE [LARGE SCALE GENOMIC DNA]</scope>
    <source>
        <strain evidence="3 4">CCUG 54913</strain>
    </source>
</reference>
<dbReference type="InterPro" id="IPR036913">
    <property type="entry name" value="YegP-like_sf"/>
</dbReference>
<accession>A0A1T0CP81</accession>
<name>A0A1T0CP81_9GAMM</name>
<dbReference type="EMBL" id="MUYU01000012">
    <property type="protein sequence ID" value="OOS24150.1"/>
    <property type="molecule type" value="Genomic_DNA"/>
</dbReference>
<proteinExistence type="inferred from homology"/>
<dbReference type="STRING" id="470453.B0680_05025"/>
<organism evidence="3 4">
    <name type="scientific">Moraxella pluranimalium</name>
    <dbReference type="NCBI Taxonomy" id="470453"/>
    <lineage>
        <taxon>Bacteria</taxon>
        <taxon>Pseudomonadati</taxon>
        <taxon>Pseudomonadota</taxon>
        <taxon>Gammaproteobacteria</taxon>
        <taxon>Moraxellales</taxon>
        <taxon>Moraxellaceae</taxon>
        <taxon>Moraxella</taxon>
    </lineage>
</organism>
<dbReference type="RefSeq" id="WP_078253996.1">
    <property type="nucleotide sequence ID" value="NZ_MUYU01000012.1"/>
</dbReference>